<evidence type="ECO:0000313" key="2">
    <source>
        <dbReference type="Proteomes" id="UP000789525"/>
    </source>
</evidence>
<sequence length="72" mass="8451">MSRIIRTRPGIRSNYRGGEQFIHQMSKYLVRLRVMRRGSRSSVDHMGASPLGLVYALQYVGKRYGYQDIVWM</sequence>
<gene>
    <name evidence="1" type="ORF">ACOLOM_LOCUS8487</name>
</gene>
<keyword evidence="2" id="KW-1185">Reference proteome</keyword>
<comment type="caution">
    <text evidence="1">The sequence shown here is derived from an EMBL/GenBank/DDBJ whole genome shotgun (WGS) entry which is preliminary data.</text>
</comment>
<feature type="non-terminal residue" evidence="1">
    <location>
        <position position="72"/>
    </location>
</feature>
<proteinExistence type="predicted"/>
<evidence type="ECO:0000313" key="1">
    <source>
        <dbReference type="EMBL" id="CAG8658071.1"/>
    </source>
</evidence>
<organism evidence="1 2">
    <name type="scientific">Acaulospora colombiana</name>
    <dbReference type="NCBI Taxonomy" id="27376"/>
    <lineage>
        <taxon>Eukaryota</taxon>
        <taxon>Fungi</taxon>
        <taxon>Fungi incertae sedis</taxon>
        <taxon>Mucoromycota</taxon>
        <taxon>Glomeromycotina</taxon>
        <taxon>Glomeromycetes</taxon>
        <taxon>Diversisporales</taxon>
        <taxon>Acaulosporaceae</taxon>
        <taxon>Acaulospora</taxon>
    </lineage>
</organism>
<reference evidence="1" key="1">
    <citation type="submission" date="2021-06" db="EMBL/GenBank/DDBJ databases">
        <authorList>
            <person name="Kallberg Y."/>
            <person name="Tangrot J."/>
            <person name="Rosling A."/>
        </authorList>
    </citation>
    <scope>NUCLEOTIDE SEQUENCE</scope>
    <source>
        <strain evidence="1">CL356</strain>
    </source>
</reference>
<dbReference type="Proteomes" id="UP000789525">
    <property type="component" value="Unassembled WGS sequence"/>
</dbReference>
<protein>
    <submittedName>
        <fullName evidence="1">11300_t:CDS:1</fullName>
    </submittedName>
</protein>
<name>A0ACA9NIP4_9GLOM</name>
<accession>A0ACA9NIP4</accession>
<dbReference type="EMBL" id="CAJVPT010022016">
    <property type="protein sequence ID" value="CAG8658071.1"/>
    <property type="molecule type" value="Genomic_DNA"/>
</dbReference>